<keyword evidence="5 6" id="KW-0472">Membrane</keyword>
<dbReference type="Pfam" id="PF00482">
    <property type="entry name" value="T2SSF"/>
    <property type="match status" value="1"/>
</dbReference>
<feature type="transmembrane region" description="Helical" evidence="6">
    <location>
        <begin position="283"/>
        <end position="303"/>
    </location>
</feature>
<dbReference type="InterPro" id="IPR018076">
    <property type="entry name" value="T2SS_GspF_dom"/>
</dbReference>
<sequence>MSSQMLPAMLSGALLGLGLCLVLFRAPFMRGPEFSERIEPQMRPSAAQSRLLLRVDAPGSMLGPLGRFLRGGLARAGVRFPGIGSGNANLALRLGQAGRAQSPLEFRAEQLLWAGVGFGVAASISVFWAIGRTSNPLLPAVVSLGAACFGYLLRDHLLSQQIKRRERKMLNEFPALAELMALAVGAGESAAGALERVCRASSGELSSEFERILNRTRSGTPLIEALAEFSARTTAMPLVRFTDGLAVAIQRGTPLADVLRAQAQDVRDLAKRELMESAGKKEIAMMIPVVFGILPLTVLFAAFPGFHLLSFGL</sequence>
<protein>
    <submittedName>
        <fullName evidence="8">Tight adherence protein C</fullName>
    </submittedName>
</protein>
<evidence type="ECO:0000256" key="3">
    <source>
        <dbReference type="ARBA" id="ARBA00022692"/>
    </source>
</evidence>
<comment type="subcellular location">
    <subcellularLocation>
        <location evidence="1">Cell membrane</location>
        <topology evidence="1">Multi-pass membrane protein</topology>
    </subcellularLocation>
</comment>
<evidence type="ECO:0000256" key="5">
    <source>
        <dbReference type="ARBA" id="ARBA00023136"/>
    </source>
</evidence>
<accession>A0ABU1J816</accession>
<evidence type="ECO:0000313" key="8">
    <source>
        <dbReference type="EMBL" id="MDR6268560.1"/>
    </source>
</evidence>
<reference evidence="8 9" key="1">
    <citation type="submission" date="2023-07" db="EMBL/GenBank/DDBJ databases">
        <title>Sequencing the genomes of 1000 actinobacteria strains.</title>
        <authorList>
            <person name="Klenk H.-P."/>
        </authorList>
    </citation>
    <scope>NUCLEOTIDE SEQUENCE [LARGE SCALE GENOMIC DNA]</scope>
    <source>
        <strain evidence="8 9">DSM 14555</strain>
    </source>
</reference>
<dbReference type="PANTHER" id="PTHR35007:SF1">
    <property type="entry name" value="PILUS ASSEMBLY PROTEIN"/>
    <property type="match status" value="1"/>
</dbReference>
<evidence type="ECO:0000313" key="9">
    <source>
        <dbReference type="Proteomes" id="UP001185069"/>
    </source>
</evidence>
<feature type="transmembrane region" description="Helical" evidence="6">
    <location>
        <begin position="6"/>
        <end position="24"/>
    </location>
</feature>
<comment type="caution">
    <text evidence="8">The sequence shown here is derived from an EMBL/GenBank/DDBJ whole genome shotgun (WGS) entry which is preliminary data.</text>
</comment>
<keyword evidence="2" id="KW-1003">Cell membrane</keyword>
<organism evidence="8 9">
    <name type="scientific">Arthrobacter russicus</name>
    <dbReference type="NCBI Taxonomy" id="172040"/>
    <lineage>
        <taxon>Bacteria</taxon>
        <taxon>Bacillati</taxon>
        <taxon>Actinomycetota</taxon>
        <taxon>Actinomycetes</taxon>
        <taxon>Micrococcales</taxon>
        <taxon>Micrococcaceae</taxon>
        <taxon>Arthrobacter</taxon>
    </lineage>
</organism>
<dbReference type="Proteomes" id="UP001185069">
    <property type="component" value="Unassembled WGS sequence"/>
</dbReference>
<feature type="domain" description="Type II secretion system protein GspF" evidence="7">
    <location>
        <begin position="177"/>
        <end position="300"/>
    </location>
</feature>
<gene>
    <name evidence="8" type="ORF">JOE69_000798</name>
</gene>
<dbReference type="EMBL" id="JAVDQF010000001">
    <property type="protein sequence ID" value="MDR6268560.1"/>
    <property type="molecule type" value="Genomic_DNA"/>
</dbReference>
<feature type="transmembrane region" description="Helical" evidence="6">
    <location>
        <begin position="111"/>
        <end position="130"/>
    </location>
</feature>
<evidence type="ECO:0000256" key="1">
    <source>
        <dbReference type="ARBA" id="ARBA00004651"/>
    </source>
</evidence>
<keyword evidence="3 6" id="KW-0812">Transmembrane</keyword>
<feature type="transmembrane region" description="Helical" evidence="6">
    <location>
        <begin position="136"/>
        <end position="153"/>
    </location>
</feature>
<evidence type="ECO:0000256" key="2">
    <source>
        <dbReference type="ARBA" id="ARBA00022475"/>
    </source>
</evidence>
<proteinExistence type="predicted"/>
<keyword evidence="9" id="KW-1185">Reference proteome</keyword>
<dbReference type="RefSeq" id="WP_309796279.1">
    <property type="nucleotide sequence ID" value="NZ_BAAAHY010000006.1"/>
</dbReference>
<evidence type="ECO:0000259" key="7">
    <source>
        <dbReference type="Pfam" id="PF00482"/>
    </source>
</evidence>
<keyword evidence="4 6" id="KW-1133">Transmembrane helix</keyword>
<dbReference type="PANTHER" id="PTHR35007">
    <property type="entry name" value="INTEGRAL MEMBRANE PROTEIN-RELATED"/>
    <property type="match status" value="1"/>
</dbReference>
<evidence type="ECO:0000256" key="4">
    <source>
        <dbReference type="ARBA" id="ARBA00022989"/>
    </source>
</evidence>
<name>A0ABU1J816_9MICC</name>
<evidence type="ECO:0000256" key="6">
    <source>
        <dbReference type="SAM" id="Phobius"/>
    </source>
</evidence>